<keyword evidence="3" id="KW-1185">Reference proteome</keyword>
<organism evidence="2 3">
    <name type="scientific">Brachionus plicatilis</name>
    <name type="common">Marine rotifer</name>
    <name type="synonym">Brachionus muelleri</name>
    <dbReference type="NCBI Taxonomy" id="10195"/>
    <lineage>
        <taxon>Eukaryota</taxon>
        <taxon>Metazoa</taxon>
        <taxon>Spiralia</taxon>
        <taxon>Gnathifera</taxon>
        <taxon>Rotifera</taxon>
        <taxon>Eurotatoria</taxon>
        <taxon>Monogononta</taxon>
        <taxon>Pseudotrocha</taxon>
        <taxon>Ploima</taxon>
        <taxon>Brachionidae</taxon>
        <taxon>Brachionus</taxon>
    </lineage>
</organism>
<name>A0A3M7Q0S0_BRAPC</name>
<dbReference type="OrthoDB" id="10651110at2759"/>
<dbReference type="Proteomes" id="UP000276133">
    <property type="component" value="Unassembled WGS sequence"/>
</dbReference>
<feature type="compositionally biased region" description="Polar residues" evidence="1">
    <location>
        <begin position="202"/>
        <end position="215"/>
    </location>
</feature>
<comment type="caution">
    <text evidence="2">The sequence shown here is derived from an EMBL/GenBank/DDBJ whole genome shotgun (WGS) entry which is preliminary data.</text>
</comment>
<feature type="compositionally biased region" description="Basic and acidic residues" evidence="1">
    <location>
        <begin position="463"/>
        <end position="481"/>
    </location>
</feature>
<gene>
    <name evidence="2" type="ORF">BpHYR1_018477</name>
</gene>
<sequence length="693" mass="75801">MASSIVILNSMNNSENVSIMSHHHKKSLNAPAQNLEPKSPTKLSGHSSSRASSASTSASNALFPNLTPQATHIATTSHLTNFNRPVSTGQIVNILTRKASDLQKNLTKSPDKSSLTPPLSLSEPNFSAKESPKSPPSTLTVNNLNHFDHLNETAKNFADTLSPIPSYSSKSSSPNDPNSPILTIKCKPVKQSQSSKDCECNKSPQTLKSASTNCDGQGPKSAGPLSSSSAGRAKKKVSFNDNLLKVHLIPNLTSFLNVERCKTNGDAMLSIEEQANGSVGEDEAEPDSPLIETHFDFSDHQAHHCQEANPSFIKPTIAKTHLKHIQSDQTISNDLKRSVRNHSLGNHLQVVKLTVHPNKNHSDSRTQNFLTLVGNNSFSQKPTVTKRESSASSRNIHSQLFAQQRRSHTFHYDDLDPTDSMEDIKTSSSSINFAKTPKFMLTGAKKHMKSDYSKQSSATLHPESNEAKNKARQLDSSKENDLNLNSAKRPPKFVFLKHDDNMTREPSFVKAHVDKSIFNNSSSSFASDSQHKTSVETKNASMNKNASLNSVNQLIALKDVNYYLNNGAKSNLKALKSTHPHQSGLNDIGKIKLKSNGHLTNISNLDLDFRRTSSALPLLRNNIGTGSSGKYSNQPALNESAKFSNNLSYKILNSSPLSNSLTRAKTFLLNQNLTSNNHIDKKIKGSSIEKTTF</sequence>
<reference evidence="2 3" key="1">
    <citation type="journal article" date="2018" name="Sci. Rep.">
        <title>Genomic signatures of local adaptation to the degree of environmental predictability in rotifers.</title>
        <authorList>
            <person name="Franch-Gras L."/>
            <person name="Hahn C."/>
            <person name="Garcia-Roger E.M."/>
            <person name="Carmona M.J."/>
            <person name="Serra M."/>
            <person name="Gomez A."/>
        </authorList>
    </citation>
    <scope>NUCLEOTIDE SEQUENCE [LARGE SCALE GENOMIC DNA]</scope>
    <source>
        <strain evidence="2">HYR1</strain>
    </source>
</reference>
<dbReference type="EMBL" id="REGN01007951">
    <property type="protein sequence ID" value="RNA04814.1"/>
    <property type="molecule type" value="Genomic_DNA"/>
</dbReference>
<feature type="compositionally biased region" description="Low complexity" evidence="1">
    <location>
        <begin position="44"/>
        <end position="61"/>
    </location>
</feature>
<accession>A0A3M7Q0S0</accession>
<proteinExistence type="predicted"/>
<feature type="region of interest" description="Disordered" evidence="1">
    <location>
        <begin position="103"/>
        <end position="143"/>
    </location>
</feature>
<feature type="compositionally biased region" description="Low complexity" evidence="1">
    <location>
        <begin position="112"/>
        <end position="122"/>
    </location>
</feature>
<dbReference type="AlphaFoldDB" id="A0A3M7Q0S0"/>
<evidence type="ECO:0000313" key="3">
    <source>
        <dbReference type="Proteomes" id="UP000276133"/>
    </source>
</evidence>
<feature type="region of interest" description="Disordered" evidence="1">
    <location>
        <begin position="194"/>
        <end position="233"/>
    </location>
</feature>
<feature type="region of interest" description="Disordered" evidence="1">
    <location>
        <begin position="401"/>
        <end position="427"/>
    </location>
</feature>
<evidence type="ECO:0000256" key="1">
    <source>
        <dbReference type="SAM" id="MobiDB-lite"/>
    </source>
</evidence>
<feature type="region of interest" description="Disordered" evidence="1">
    <location>
        <begin position="31"/>
        <end position="62"/>
    </location>
</feature>
<evidence type="ECO:0000313" key="2">
    <source>
        <dbReference type="EMBL" id="RNA04814.1"/>
    </source>
</evidence>
<feature type="region of interest" description="Disordered" evidence="1">
    <location>
        <begin position="446"/>
        <end position="486"/>
    </location>
</feature>
<protein>
    <submittedName>
        <fullName evidence="2">Uncharacterized protein</fullName>
    </submittedName>
</protein>